<evidence type="ECO:0000313" key="3">
    <source>
        <dbReference type="Proteomes" id="UP001362999"/>
    </source>
</evidence>
<feature type="compositionally biased region" description="Acidic residues" evidence="1">
    <location>
        <begin position="264"/>
        <end position="314"/>
    </location>
</feature>
<dbReference type="EMBL" id="JAWWNJ010000038">
    <property type="protein sequence ID" value="KAK7021551.1"/>
    <property type="molecule type" value="Genomic_DNA"/>
</dbReference>
<reference evidence="2 3" key="1">
    <citation type="journal article" date="2024" name="J Genomics">
        <title>Draft genome sequencing and assembly of Favolaschia claudopus CIRM-BRFM 2984 isolated from oak limbs.</title>
        <authorList>
            <person name="Navarro D."/>
            <person name="Drula E."/>
            <person name="Chaduli D."/>
            <person name="Cazenave R."/>
            <person name="Ahrendt S."/>
            <person name="Wang J."/>
            <person name="Lipzen A."/>
            <person name="Daum C."/>
            <person name="Barry K."/>
            <person name="Grigoriev I.V."/>
            <person name="Favel A."/>
            <person name="Rosso M.N."/>
            <person name="Martin F."/>
        </authorList>
    </citation>
    <scope>NUCLEOTIDE SEQUENCE [LARGE SCALE GENOMIC DNA]</scope>
    <source>
        <strain evidence="2 3">CIRM-BRFM 2984</strain>
    </source>
</reference>
<comment type="caution">
    <text evidence="2">The sequence shown here is derived from an EMBL/GenBank/DDBJ whole genome shotgun (WGS) entry which is preliminary data.</text>
</comment>
<keyword evidence="3" id="KW-1185">Reference proteome</keyword>
<name>A0AAW0B611_9AGAR</name>
<protein>
    <recommendedName>
        <fullName evidence="4">F-box domain-containing protein</fullName>
    </recommendedName>
</protein>
<gene>
    <name evidence="2" type="ORF">R3P38DRAFT_1127485</name>
</gene>
<dbReference type="Proteomes" id="UP001362999">
    <property type="component" value="Unassembled WGS sequence"/>
</dbReference>
<feature type="region of interest" description="Disordered" evidence="1">
    <location>
        <begin position="255"/>
        <end position="315"/>
    </location>
</feature>
<sequence>MNAAVVQVPPDIWHRILSEEEELTIYDIPAANLLPLSMSCHYLQDLLQVYLYRHVNLRTVEKALAFFDTLLTPAHNYHDLAAEVLTLQFSFTTHDESSSEGGPIWDLFWDQLASVMRLMSALKTLNICYSLHDDDCLHRFIMESNLQDCVPASLETVHLKPLPGTEFGSLTRIHSVGPWNGSSWPVSISLIPTITTLIVTSPTYILWPLTAEQLLAERNRWTAQFRHHGHRANVNLSTILLNFGTVDEGNGYEQAEQGLHSSDEDREDDDGDGDEGEDEEGDEEEEEDGDGGGEEEEGGEGEEEEDSDSDDSDAVDVPAVFEPKGIIDGHLYGIQFAWTKEEDDTWEETTRHHVDEREAYFFGPSGGDKVYDLPFFHVDEEGESESEAGDDSFRPRRGVSFACGYF</sequence>
<proteinExistence type="predicted"/>
<evidence type="ECO:0008006" key="4">
    <source>
        <dbReference type="Google" id="ProtNLM"/>
    </source>
</evidence>
<evidence type="ECO:0000313" key="2">
    <source>
        <dbReference type="EMBL" id="KAK7021551.1"/>
    </source>
</evidence>
<organism evidence="2 3">
    <name type="scientific">Favolaschia claudopus</name>
    <dbReference type="NCBI Taxonomy" id="2862362"/>
    <lineage>
        <taxon>Eukaryota</taxon>
        <taxon>Fungi</taxon>
        <taxon>Dikarya</taxon>
        <taxon>Basidiomycota</taxon>
        <taxon>Agaricomycotina</taxon>
        <taxon>Agaricomycetes</taxon>
        <taxon>Agaricomycetidae</taxon>
        <taxon>Agaricales</taxon>
        <taxon>Marasmiineae</taxon>
        <taxon>Mycenaceae</taxon>
        <taxon>Favolaschia</taxon>
    </lineage>
</organism>
<dbReference type="AlphaFoldDB" id="A0AAW0B611"/>
<accession>A0AAW0B611</accession>
<evidence type="ECO:0000256" key="1">
    <source>
        <dbReference type="SAM" id="MobiDB-lite"/>
    </source>
</evidence>